<dbReference type="RefSeq" id="WP_344628354.1">
    <property type="nucleotide sequence ID" value="NZ_BAAALD010000164.1"/>
</dbReference>
<sequence length="301" mass="32289">MRHLRQNRSTQHLIRALLAVALAILSVVGMGISTAEAGSVRYGVFDHATKVAFGSPNTTMFQNQYTVSADGRFGLIMQGDGNLVLYGPSPCGAFQPNICRGPYDYWSTNTGGQPGNRVVLQTDGNLVVYRPNNSVAWASNTGGSGVTQLSLTNKGSLSLKRPDGSVAKWLFSGLDICNSYVGFVGQMPNDSRLNTCSYGASPNGVYHLMQQQDGNLVLYGPANHVLWATGTAQQVIGDYSHRYAQMQYDGNFVVYDGNTPVWASNTAGFPEARLVLQDDGNLVIYSGSGQPVWSSNTGGQI</sequence>
<comment type="caution">
    <text evidence="2">The sequence shown here is derived from an EMBL/GenBank/DDBJ whole genome shotgun (WGS) entry which is preliminary data.</text>
</comment>
<organism evidence="2 3">
    <name type="scientific">Kitasatospora arboriphila</name>
    <dbReference type="NCBI Taxonomy" id="258052"/>
    <lineage>
        <taxon>Bacteria</taxon>
        <taxon>Bacillati</taxon>
        <taxon>Actinomycetota</taxon>
        <taxon>Actinomycetes</taxon>
        <taxon>Kitasatosporales</taxon>
        <taxon>Streptomycetaceae</taxon>
        <taxon>Kitasatospora</taxon>
    </lineage>
</organism>
<evidence type="ECO:0000313" key="2">
    <source>
        <dbReference type="EMBL" id="GAA1126714.1"/>
    </source>
</evidence>
<feature type="domain" description="Bulb-type lectin" evidence="1">
    <location>
        <begin position="184"/>
        <end position="297"/>
    </location>
</feature>
<dbReference type="InterPro" id="IPR001480">
    <property type="entry name" value="Bulb-type_lectin_dom"/>
</dbReference>
<dbReference type="SMART" id="SM00108">
    <property type="entry name" value="B_lectin"/>
    <property type="match status" value="2"/>
</dbReference>
<proteinExistence type="predicted"/>
<gene>
    <name evidence="2" type="ORF">GCM10009663_76150</name>
</gene>
<reference evidence="2 3" key="1">
    <citation type="journal article" date="2019" name="Int. J. Syst. Evol. Microbiol.">
        <title>The Global Catalogue of Microorganisms (GCM) 10K type strain sequencing project: providing services to taxonomists for standard genome sequencing and annotation.</title>
        <authorList>
            <consortium name="The Broad Institute Genomics Platform"/>
            <consortium name="The Broad Institute Genome Sequencing Center for Infectious Disease"/>
            <person name="Wu L."/>
            <person name="Ma J."/>
        </authorList>
    </citation>
    <scope>NUCLEOTIDE SEQUENCE [LARGE SCALE GENOMIC DNA]</scope>
    <source>
        <strain evidence="2 3">JCM 13002</strain>
    </source>
</reference>
<keyword evidence="3" id="KW-1185">Reference proteome</keyword>
<accession>A0ABN1U7E2</accession>
<dbReference type="Proteomes" id="UP001499987">
    <property type="component" value="Unassembled WGS sequence"/>
</dbReference>
<evidence type="ECO:0000259" key="1">
    <source>
        <dbReference type="PROSITE" id="PS50927"/>
    </source>
</evidence>
<feature type="domain" description="Bulb-type lectin" evidence="1">
    <location>
        <begin position="51"/>
        <end position="172"/>
    </location>
</feature>
<dbReference type="SUPFAM" id="SSF51110">
    <property type="entry name" value="alpha-D-mannose-specific plant lectins"/>
    <property type="match status" value="3"/>
</dbReference>
<dbReference type="Gene3D" id="2.90.10.10">
    <property type="entry name" value="Bulb-type lectin domain"/>
    <property type="match status" value="4"/>
</dbReference>
<dbReference type="EMBL" id="BAAALD010000164">
    <property type="protein sequence ID" value="GAA1126714.1"/>
    <property type="molecule type" value="Genomic_DNA"/>
</dbReference>
<dbReference type="InterPro" id="IPR036426">
    <property type="entry name" value="Bulb-type_lectin_dom_sf"/>
</dbReference>
<dbReference type="PROSITE" id="PS50927">
    <property type="entry name" value="BULB_LECTIN"/>
    <property type="match status" value="2"/>
</dbReference>
<dbReference type="CDD" id="cd00028">
    <property type="entry name" value="B_lectin"/>
    <property type="match status" value="1"/>
</dbReference>
<protein>
    <recommendedName>
        <fullName evidence="1">Bulb-type lectin domain-containing protein</fullName>
    </recommendedName>
</protein>
<name>A0ABN1U7E2_9ACTN</name>
<evidence type="ECO:0000313" key="3">
    <source>
        <dbReference type="Proteomes" id="UP001499987"/>
    </source>
</evidence>